<dbReference type="KEGG" id="tig:THII_2739"/>
<feature type="compositionally biased region" description="Polar residues" evidence="1">
    <location>
        <begin position="36"/>
        <end position="49"/>
    </location>
</feature>
<accession>A0A090BVK9</accession>
<dbReference type="EMBL" id="AP014633">
    <property type="protein sequence ID" value="BAP57036.1"/>
    <property type="molecule type" value="Genomic_DNA"/>
</dbReference>
<evidence type="ECO:0000313" key="2">
    <source>
        <dbReference type="EMBL" id="BAP57036.1"/>
    </source>
</evidence>
<reference evidence="2 3" key="1">
    <citation type="journal article" date="2014" name="ISME J.">
        <title>Ecophysiology of Thioploca ingrica as revealed by the complete genome sequence supplemented with proteomic evidence.</title>
        <authorList>
            <person name="Kojima H."/>
            <person name="Ogura Y."/>
            <person name="Yamamoto N."/>
            <person name="Togashi T."/>
            <person name="Mori H."/>
            <person name="Watanabe T."/>
            <person name="Nemoto F."/>
            <person name="Kurokawa K."/>
            <person name="Hayashi T."/>
            <person name="Fukui M."/>
        </authorList>
    </citation>
    <scope>NUCLEOTIDE SEQUENCE [LARGE SCALE GENOMIC DNA]</scope>
</reference>
<name>A0A090BVK9_9GAMM</name>
<organism evidence="2 3">
    <name type="scientific">Thioploca ingrica</name>
    <dbReference type="NCBI Taxonomy" id="40754"/>
    <lineage>
        <taxon>Bacteria</taxon>
        <taxon>Pseudomonadati</taxon>
        <taxon>Pseudomonadota</taxon>
        <taxon>Gammaproteobacteria</taxon>
        <taxon>Thiotrichales</taxon>
        <taxon>Thiotrichaceae</taxon>
        <taxon>Thioploca</taxon>
    </lineage>
</organism>
<feature type="region of interest" description="Disordered" evidence="1">
    <location>
        <begin position="25"/>
        <end position="49"/>
    </location>
</feature>
<sequence>MVDNRSNNAAKIPCKMKQINSHKPIYWKSEGRNEETGFNSNANNGIESV</sequence>
<evidence type="ECO:0000313" key="3">
    <source>
        <dbReference type="Proteomes" id="UP000031623"/>
    </source>
</evidence>
<dbReference type="AlphaFoldDB" id="A0A090BVK9"/>
<evidence type="ECO:0000256" key="1">
    <source>
        <dbReference type="SAM" id="MobiDB-lite"/>
    </source>
</evidence>
<protein>
    <submittedName>
        <fullName evidence="2">Uncharacterized protein</fullName>
    </submittedName>
</protein>
<dbReference type="HOGENOM" id="CLU_3141738_0_0_6"/>
<dbReference type="STRING" id="40754.THII_2739"/>
<proteinExistence type="predicted"/>
<gene>
    <name evidence="2" type="ORF">THII_2739</name>
</gene>
<keyword evidence="3" id="KW-1185">Reference proteome</keyword>
<dbReference type="Proteomes" id="UP000031623">
    <property type="component" value="Chromosome"/>
</dbReference>